<feature type="signal peptide" evidence="3">
    <location>
        <begin position="1"/>
        <end position="22"/>
    </location>
</feature>
<keyword evidence="2" id="KW-0378">Hydrolase</keyword>
<protein>
    <submittedName>
        <fullName evidence="5">Lysophospholipase L1</fullName>
    </submittedName>
</protein>
<dbReference type="Proteomes" id="UP000182427">
    <property type="component" value="Chromosome I"/>
</dbReference>
<dbReference type="AlphaFoldDB" id="A0A1G7IXZ4"/>
<dbReference type="InterPro" id="IPR037459">
    <property type="entry name" value="RhgT-like"/>
</dbReference>
<keyword evidence="6" id="KW-1185">Reference proteome</keyword>
<keyword evidence="3" id="KW-0732">Signal</keyword>
<evidence type="ECO:0000313" key="5">
    <source>
        <dbReference type="EMBL" id="SDF17577.1"/>
    </source>
</evidence>
<evidence type="ECO:0000313" key="6">
    <source>
        <dbReference type="Proteomes" id="UP000182427"/>
    </source>
</evidence>
<evidence type="ECO:0000256" key="2">
    <source>
        <dbReference type="ARBA" id="ARBA00022801"/>
    </source>
</evidence>
<organism evidence="5 6">
    <name type="scientific">Terriglobus roseus</name>
    <dbReference type="NCBI Taxonomy" id="392734"/>
    <lineage>
        <taxon>Bacteria</taxon>
        <taxon>Pseudomonadati</taxon>
        <taxon>Acidobacteriota</taxon>
        <taxon>Terriglobia</taxon>
        <taxon>Terriglobales</taxon>
        <taxon>Acidobacteriaceae</taxon>
        <taxon>Terriglobus</taxon>
    </lineage>
</organism>
<evidence type="ECO:0000259" key="4">
    <source>
        <dbReference type="Pfam" id="PF13472"/>
    </source>
</evidence>
<comment type="similarity">
    <text evidence="1">Belongs to the 'GDSL' lipolytic enzyme family.</text>
</comment>
<reference evidence="5 6" key="1">
    <citation type="submission" date="2016-10" db="EMBL/GenBank/DDBJ databases">
        <authorList>
            <person name="de Groot N.N."/>
        </authorList>
    </citation>
    <scope>NUCLEOTIDE SEQUENCE [LARGE SCALE GENOMIC DNA]</scope>
    <source>
        <strain evidence="5 6">GAS232</strain>
    </source>
</reference>
<dbReference type="EMBL" id="LT629690">
    <property type="protein sequence ID" value="SDF17577.1"/>
    <property type="molecule type" value="Genomic_DNA"/>
</dbReference>
<dbReference type="PANTHER" id="PTHR43695:SF1">
    <property type="entry name" value="RHAMNOGALACTURONAN ACETYLESTERASE"/>
    <property type="match status" value="1"/>
</dbReference>
<feature type="chain" id="PRO_5009241493" evidence="3">
    <location>
        <begin position="23"/>
        <end position="502"/>
    </location>
</feature>
<dbReference type="Gene3D" id="3.40.50.1110">
    <property type="entry name" value="SGNH hydrolase"/>
    <property type="match status" value="2"/>
</dbReference>
<dbReference type="RefSeq" id="WP_083344676.1">
    <property type="nucleotide sequence ID" value="NZ_LT629690.1"/>
</dbReference>
<dbReference type="Pfam" id="PF13472">
    <property type="entry name" value="Lipase_GDSL_2"/>
    <property type="match status" value="2"/>
</dbReference>
<feature type="domain" description="SGNH hydrolase-type esterase" evidence="4">
    <location>
        <begin position="50"/>
        <end position="200"/>
    </location>
</feature>
<evidence type="ECO:0000256" key="1">
    <source>
        <dbReference type="ARBA" id="ARBA00008668"/>
    </source>
</evidence>
<proteinExistence type="inferred from homology"/>
<dbReference type="InterPro" id="IPR036514">
    <property type="entry name" value="SGNH_hydro_sf"/>
</dbReference>
<dbReference type="GO" id="GO:0016788">
    <property type="term" value="F:hydrolase activity, acting on ester bonds"/>
    <property type="evidence" value="ECO:0007669"/>
    <property type="project" value="UniProtKB-ARBA"/>
</dbReference>
<name>A0A1G7IXZ4_9BACT</name>
<feature type="domain" description="SGNH hydrolase-type esterase" evidence="4">
    <location>
        <begin position="277"/>
        <end position="462"/>
    </location>
</feature>
<sequence>MSLHKHSLSVALLVAGTMSAFGQDAYVGNNPAQRKPGTSIRVELIGDSTQTDNAGYGRGFCANLMPQIDCLNMAKGGASTKTYRELGLWDRALATKPDYMLIQFGHNDMESAEHNDRQVPIDVYEQNLRNFVTEARSHSIKPVLVTPLTRRYFQADGKIHSDLLNHAAVMKRVATDMHVSLIDLQSESIAYLDSIGETAGSKLGIAKKDAQGKTVPDKTHLNWQGSYVFGRMVAVDLGDVVPALKKFVRPQAATLPAEGQLAMRVIQQQPFKIVLTGDSTVATEGGWGPGFCATLTSNVACVDVAMNGRSTKSYIDEGLWQKALNEKGNYYFIQFGHNDQKPDPKRHADADGLYAENLRRFIHDVRAIGAIPILVTPLSRRNYKDGVLVKDGLEEYAASVRKVAAEEKVTVVDLFSVSQKYLSGISQEQADTYDMVGHPDEKAENASAAKPDRTHLNDKGKALFGRMVADNVIRIQVELGPNVNGLPDGAMAVLQASPTDGH</sequence>
<dbReference type="InterPro" id="IPR013830">
    <property type="entry name" value="SGNH_hydro"/>
</dbReference>
<dbReference type="OrthoDB" id="9807041at2"/>
<gene>
    <name evidence="5" type="ORF">SAMN05444167_1617</name>
</gene>
<evidence type="ECO:0000256" key="3">
    <source>
        <dbReference type="SAM" id="SignalP"/>
    </source>
</evidence>
<dbReference type="CDD" id="cd01821">
    <property type="entry name" value="Rhamnogalacturan_acetylesterase_like"/>
    <property type="match status" value="1"/>
</dbReference>
<accession>A0A1G7IXZ4</accession>
<dbReference type="PANTHER" id="PTHR43695">
    <property type="entry name" value="PUTATIVE (AFU_ORTHOLOGUE AFUA_2G17250)-RELATED"/>
    <property type="match status" value="1"/>
</dbReference>
<dbReference type="SUPFAM" id="SSF52266">
    <property type="entry name" value="SGNH hydrolase"/>
    <property type="match status" value="2"/>
</dbReference>